<sequence length="273" mass="28662">RARSQASTELFDVTEHHALHNFEGRDQQATATPQRQSVVIAPPRSAPRGPSGLLGHIRSLGDYILPGVAAWRSVTPPRATAESMETSGRHLRSSSANGLHTSVDAAVGTGTDSGMRTSQQQRLTASKEDSVYAAAPVGGPSTSAGASLHSAPASYQQTSPARLGRTLCLSGRQFHARPGAYSSSLPPQSACVGAVLSLSKLTKEISARGPMEKAPMDHLRQEHLHKQCSTLQPAAARRGPKDITTNSVAACSLSGRHRGVDILKGDSIQARSA</sequence>
<evidence type="ECO:0000256" key="1">
    <source>
        <dbReference type="SAM" id="MobiDB-lite"/>
    </source>
</evidence>
<protein>
    <submittedName>
        <fullName evidence="2">Uncharacterized protein</fullName>
    </submittedName>
</protein>
<proteinExistence type="predicted"/>
<name>A0A8J4F9N5_9CHLO</name>
<dbReference type="AlphaFoldDB" id="A0A8J4F9N5"/>
<evidence type="ECO:0000313" key="2">
    <source>
        <dbReference type="EMBL" id="GIL67065.1"/>
    </source>
</evidence>
<dbReference type="EMBL" id="BNCO01000093">
    <property type="protein sequence ID" value="GIL67065.1"/>
    <property type="molecule type" value="Genomic_DNA"/>
</dbReference>
<comment type="caution">
    <text evidence="2">The sequence shown here is derived from an EMBL/GenBank/DDBJ whole genome shotgun (WGS) entry which is preliminary data.</text>
</comment>
<accession>A0A8J4F9N5</accession>
<feature type="compositionally biased region" description="Polar residues" evidence="1">
    <location>
        <begin position="110"/>
        <end position="124"/>
    </location>
</feature>
<reference evidence="2" key="1">
    <citation type="journal article" date="2021" name="Proc. Natl. Acad. Sci. U.S.A.">
        <title>Three genomes in the algal genus Volvox reveal the fate of a haploid sex-determining region after a transition to homothallism.</title>
        <authorList>
            <person name="Yamamoto K."/>
            <person name="Hamaji T."/>
            <person name="Kawai-Toyooka H."/>
            <person name="Matsuzaki R."/>
            <person name="Takahashi F."/>
            <person name="Nishimura Y."/>
            <person name="Kawachi M."/>
            <person name="Noguchi H."/>
            <person name="Minakuchi Y."/>
            <person name="Umen J.G."/>
            <person name="Toyoda A."/>
            <person name="Nozaki H."/>
        </authorList>
    </citation>
    <scope>NUCLEOTIDE SEQUENCE</scope>
    <source>
        <strain evidence="2">NIES-3780</strain>
    </source>
</reference>
<gene>
    <name evidence="2" type="ORF">Vafri_20486</name>
</gene>
<evidence type="ECO:0000313" key="3">
    <source>
        <dbReference type="Proteomes" id="UP000747399"/>
    </source>
</evidence>
<keyword evidence="3" id="KW-1185">Reference proteome</keyword>
<feature type="non-terminal residue" evidence="2">
    <location>
        <position position="273"/>
    </location>
</feature>
<feature type="region of interest" description="Disordered" evidence="1">
    <location>
        <begin position="79"/>
        <end position="157"/>
    </location>
</feature>
<organism evidence="2 3">
    <name type="scientific">Volvox africanus</name>
    <dbReference type="NCBI Taxonomy" id="51714"/>
    <lineage>
        <taxon>Eukaryota</taxon>
        <taxon>Viridiplantae</taxon>
        <taxon>Chlorophyta</taxon>
        <taxon>core chlorophytes</taxon>
        <taxon>Chlorophyceae</taxon>
        <taxon>CS clade</taxon>
        <taxon>Chlamydomonadales</taxon>
        <taxon>Volvocaceae</taxon>
        <taxon>Volvox</taxon>
    </lineage>
</organism>
<feature type="non-terminal residue" evidence="2">
    <location>
        <position position="1"/>
    </location>
</feature>
<dbReference type="Proteomes" id="UP000747399">
    <property type="component" value="Unassembled WGS sequence"/>
</dbReference>